<evidence type="ECO:0000313" key="7">
    <source>
        <dbReference type="Proteomes" id="UP000615796"/>
    </source>
</evidence>
<dbReference type="RefSeq" id="WP_186459745.1">
    <property type="nucleotide sequence ID" value="NZ_CAWQCL010000001.1"/>
</dbReference>
<dbReference type="PANTHER" id="PTHR30346:SF30">
    <property type="entry name" value="SMALL NEUTRAL PROTEASE REGULATORY PROTEIN"/>
    <property type="match status" value="1"/>
</dbReference>
<dbReference type="SUPFAM" id="SSF46785">
    <property type="entry name" value="Winged helix' DNA-binding domain"/>
    <property type="match status" value="1"/>
</dbReference>
<dbReference type="EMBL" id="JACRUP010000001">
    <property type="protein sequence ID" value="MBC5850093.1"/>
    <property type="molecule type" value="Genomic_DNA"/>
</dbReference>
<dbReference type="Gene3D" id="3.40.190.10">
    <property type="entry name" value="Periplasmic binding protein-like II"/>
    <property type="match status" value="2"/>
</dbReference>
<dbReference type="InterPro" id="IPR036390">
    <property type="entry name" value="WH_DNA-bd_sf"/>
</dbReference>
<dbReference type="Pfam" id="PF00126">
    <property type="entry name" value="HTH_1"/>
    <property type="match status" value="1"/>
</dbReference>
<sequence>MEFRYMKYFVAVAKAKHFTRAAEQLGIAQPPLSQQIKKLEDELGVTLFKRLPRGVELTAAGEVFYHDAQHILEEVERCQRKLEQIARGEKQELRIGFASSTASSRSVLENIRQLHEQCPTLHLIAVEHSMPELVTLLKQQRLELAFLRLPCYASESLNHQILFDDPFVAVMPINHRLAAHSTLYLAQLHNENVLMFPRDTGPALYDRIEAALHHAGVHIAQPYAAPQLRTAITMAQAGFGIAIVPLSLTEHLDQSVVIQHLNDMPFVSQVALVWNSRHHHPLINSSIQCMRSPKQ</sequence>
<dbReference type="AlphaFoldDB" id="A0A9X0R5M8"/>
<name>A0A9X0R5M8_VIBME</name>
<dbReference type="InterPro" id="IPR036388">
    <property type="entry name" value="WH-like_DNA-bd_sf"/>
</dbReference>
<keyword evidence="3" id="KW-0238">DNA-binding</keyword>
<proteinExistence type="inferred from homology"/>
<dbReference type="FunFam" id="1.10.10.10:FF:000001">
    <property type="entry name" value="LysR family transcriptional regulator"/>
    <property type="match status" value="1"/>
</dbReference>
<feature type="domain" description="HTH lysR-type" evidence="5">
    <location>
        <begin position="1"/>
        <end position="58"/>
    </location>
</feature>
<dbReference type="Pfam" id="PF03466">
    <property type="entry name" value="LysR_substrate"/>
    <property type="match status" value="1"/>
</dbReference>
<evidence type="ECO:0000313" key="6">
    <source>
        <dbReference type="EMBL" id="MBC5850093.1"/>
    </source>
</evidence>
<accession>A0A9X0R5M8</accession>
<comment type="similarity">
    <text evidence="1">Belongs to the LysR transcriptional regulatory family.</text>
</comment>
<gene>
    <name evidence="6" type="ORF">H8Q88_03865</name>
</gene>
<evidence type="ECO:0000256" key="2">
    <source>
        <dbReference type="ARBA" id="ARBA00023015"/>
    </source>
</evidence>
<dbReference type="PANTHER" id="PTHR30346">
    <property type="entry name" value="TRANSCRIPTIONAL DUAL REGULATOR HCAR-RELATED"/>
    <property type="match status" value="1"/>
</dbReference>
<dbReference type="InterPro" id="IPR005119">
    <property type="entry name" value="LysR_subst-bd"/>
</dbReference>
<dbReference type="GO" id="GO:0032993">
    <property type="term" value="C:protein-DNA complex"/>
    <property type="evidence" value="ECO:0007669"/>
    <property type="project" value="TreeGrafter"/>
</dbReference>
<dbReference type="InterPro" id="IPR000847">
    <property type="entry name" value="LysR_HTH_N"/>
</dbReference>
<dbReference type="GO" id="GO:0003677">
    <property type="term" value="F:DNA binding"/>
    <property type="evidence" value="ECO:0007669"/>
    <property type="project" value="UniProtKB-KW"/>
</dbReference>
<dbReference type="Proteomes" id="UP000615796">
    <property type="component" value="Unassembled WGS sequence"/>
</dbReference>
<dbReference type="SUPFAM" id="SSF53850">
    <property type="entry name" value="Periplasmic binding protein-like II"/>
    <property type="match status" value="1"/>
</dbReference>
<protein>
    <submittedName>
        <fullName evidence="6">LysR family transcriptional regulator</fullName>
    </submittedName>
</protein>
<evidence type="ECO:0000256" key="1">
    <source>
        <dbReference type="ARBA" id="ARBA00009437"/>
    </source>
</evidence>
<dbReference type="PROSITE" id="PS50931">
    <property type="entry name" value="HTH_LYSR"/>
    <property type="match status" value="1"/>
</dbReference>
<comment type="caution">
    <text evidence="6">The sequence shown here is derived from an EMBL/GenBank/DDBJ whole genome shotgun (WGS) entry which is preliminary data.</text>
</comment>
<organism evidence="6 7">
    <name type="scientific">Vibrio metschnikovii</name>
    <dbReference type="NCBI Taxonomy" id="28172"/>
    <lineage>
        <taxon>Bacteria</taxon>
        <taxon>Pseudomonadati</taxon>
        <taxon>Pseudomonadota</taxon>
        <taxon>Gammaproteobacteria</taxon>
        <taxon>Vibrionales</taxon>
        <taxon>Vibrionaceae</taxon>
        <taxon>Vibrio</taxon>
    </lineage>
</organism>
<reference evidence="6" key="1">
    <citation type="submission" date="2020-08" db="EMBL/GenBank/DDBJ databases">
        <title>Genome Sequencing and Pan-Genome Analysis of Migratory bird Vibrio Strains, Inner Mongolia.</title>
        <authorList>
            <person name="Zheng L."/>
        </authorList>
    </citation>
    <scope>NUCLEOTIDE SEQUENCE</scope>
    <source>
        <strain evidence="6">M13F</strain>
    </source>
</reference>
<evidence type="ECO:0000256" key="4">
    <source>
        <dbReference type="ARBA" id="ARBA00023163"/>
    </source>
</evidence>
<evidence type="ECO:0000256" key="3">
    <source>
        <dbReference type="ARBA" id="ARBA00023125"/>
    </source>
</evidence>
<dbReference type="GO" id="GO:0003700">
    <property type="term" value="F:DNA-binding transcription factor activity"/>
    <property type="evidence" value="ECO:0007669"/>
    <property type="project" value="InterPro"/>
</dbReference>
<keyword evidence="4" id="KW-0804">Transcription</keyword>
<keyword evidence="7" id="KW-1185">Reference proteome</keyword>
<dbReference type="Gene3D" id="1.10.10.10">
    <property type="entry name" value="Winged helix-like DNA-binding domain superfamily/Winged helix DNA-binding domain"/>
    <property type="match status" value="1"/>
</dbReference>
<evidence type="ECO:0000259" key="5">
    <source>
        <dbReference type="PROSITE" id="PS50931"/>
    </source>
</evidence>
<dbReference type="PRINTS" id="PR00039">
    <property type="entry name" value="HTHLYSR"/>
</dbReference>
<keyword evidence="2" id="KW-0805">Transcription regulation</keyword>